<organism evidence="1 2">
    <name type="scientific">Ephemerocybe angulata</name>
    <dbReference type="NCBI Taxonomy" id="980116"/>
    <lineage>
        <taxon>Eukaryota</taxon>
        <taxon>Fungi</taxon>
        <taxon>Dikarya</taxon>
        <taxon>Basidiomycota</taxon>
        <taxon>Agaricomycotina</taxon>
        <taxon>Agaricomycetes</taxon>
        <taxon>Agaricomycetidae</taxon>
        <taxon>Agaricales</taxon>
        <taxon>Agaricineae</taxon>
        <taxon>Psathyrellaceae</taxon>
        <taxon>Ephemerocybe</taxon>
    </lineage>
</organism>
<evidence type="ECO:0000313" key="2">
    <source>
        <dbReference type="Proteomes" id="UP000521943"/>
    </source>
</evidence>
<comment type="caution">
    <text evidence="1">The sequence shown here is derived from an EMBL/GenBank/DDBJ whole genome shotgun (WGS) entry which is preliminary data.</text>
</comment>
<keyword evidence="2" id="KW-1185">Reference proteome</keyword>
<reference evidence="1 2" key="1">
    <citation type="submission" date="2020-07" db="EMBL/GenBank/DDBJ databases">
        <title>Comparative genomics of pyrophilous fungi reveals a link between fire events and developmental genes.</title>
        <authorList>
            <consortium name="DOE Joint Genome Institute"/>
            <person name="Steindorff A.S."/>
            <person name="Carver A."/>
            <person name="Calhoun S."/>
            <person name="Stillman K."/>
            <person name="Liu H."/>
            <person name="Lipzen A."/>
            <person name="Pangilinan J."/>
            <person name="Labutti K."/>
            <person name="Bruns T.D."/>
            <person name="Grigoriev I.V."/>
        </authorList>
    </citation>
    <scope>NUCLEOTIDE SEQUENCE [LARGE SCALE GENOMIC DNA]</scope>
    <source>
        <strain evidence="1 2">CBS 144469</strain>
    </source>
</reference>
<gene>
    <name evidence="1" type="ORF">DFP72DRAFT_841992</name>
</gene>
<protein>
    <submittedName>
        <fullName evidence="1">Uncharacterized protein</fullName>
    </submittedName>
</protein>
<evidence type="ECO:0000313" key="1">
    <source>
        <dbReference type="EMBL" id="KAF6761883.1"/>
    </source>
</evidence>
<dbReference type="EMBL" id="JACGCI010000008">
    <property type="protein sequence ID" value="KAF6761883.1"/>
    <property type="molecule type" value="Genomic_DNA"/>
</dbReference>
<dbReference type="AlphaFoldDB" id="A0A8H6MAE2"/>
<name>A0A8H6MAE2_9AGAR</name>
<sequence>MGGRMRRTSAGSPIRGCAGSFLTIATPGTGGRVKCVHLKLVFPVGGKPYSMRAEGALAQHSGNAAEYLGPKWASDTEYGQIPEKNAILAPGIDQEWLNGGKR</sequence>
<proteinExistence type="predicted"/>
<accession>A0A8H6MAE2</accession>
<dbReference type="Proteomes" id="UP000521943">
    <property type="component" value="Unassembled WGS sequence"/>
</dbReference>